<dbReference type="InParanoid" id="A0A1D3D727"/>
<proteinExistence type="predicted"/>
<organism evidence="2 3">
    <name type="scientific">Cyclospora cayetanensis</name>
    <dbReference type="NCBI Taxonomy" id="88456"/>
    <lineage>
        <taxon>Eukaryota</taxon>
        <taxon>Sar</taxon>
        <taxon>Alveolata</taxon>
        <taxon>Apicomplexa</taxon>
        <taxon>Conoidasida</taxon>
        <taxon>Coccidia</taxon>
        <taxon>Eucoccidiorida</taxon>
        <taxon>Eimeriorina</taxon>
        <taxon>Eimeriidae</taxon>
        <taxon>Cyclospora</taxon>
    </lineage>
</organism>
<gene>
    <name evidence="2" type="ORF">cyc_09007</name>
</gene>
<dbReference type="VEuPathDB" id="ToxoDB:cyc_09007"/>
<feature type="compositionally biased region" description="Basic and acidic residues" evidence="1">
    <location>
        <begin position="157"/>
        <end position="170"/>
    </location>
</feature>
<evidence type="ECO:0000313" key="2">
    <source>
        <dbReference type="EMBL" id="OEH79249.1"/>
    </source>
</evidence>
<protein>
    <submittedName>
        <fullName evidence="2">Zinc finger (C3hc4 ring finger) domain-containing protein</fullName>
    </submittedName>
</protein>
<reference evidence="2 3" key="1">
    <citation type="journal article" date="2016" name="BMC Genomics">
        <title>Comparative genomics reveals Cyclospora cayetanensis possesses coccidia-like metabolism and invasion components but unique surface antigens.</title>
        <authorList>
            <person name="Liu S."/>
            <person name="Wang L."/>
            <person name="Zheng H."/>
            <person name="Xu Z."/>
            <person name="Roellig D.M."/>
            <person name="Li N."/>
            <person name="Frace M.A."/>
            <person name="Tang K."/>
            <person name="Arrowood M.J."/>
            <person name="Moss D.M."/>
            <person name="Zhang L."/>
            <person name="Feng Y."/>
            <person name="Xiao L."/>
        </authorList>
    </citation>
    <scope>NUCLEOTIDE SEQUENCE [LARGE SCALE GENOMIC DNA]</scope>
    <source>
        <strain evidence="2 3">CHN_HEN01</strain>
    </source>
</reference>
<feature type="region of interest" description="Disordered" evidence="1">
    <location>
        <begin position="124"/>
        <end position="181"/>
    </location>
</feature>
<comment type="caution">
    <text evidence="2">The sequence shown here is derived from an EMBL/GenBank/DDBJ whole genome shotgun (WGS) entry which is preliminary data.</text>
</comment>
<accession>A0A1D3D727</accession>
<dbReference type="Proteomes" id="UP000095192">
    <property type="component" value="Unassembled WGS sequence"/>
</dbReference>
<evidence type="ECO:0000313" key="3">
    <source>
        <dbReference type="Proteomes" id="UP000095192"/>
    </source>
</evidence>
<sequence length="337" mass="36248">MAEARGSASGGSSKEALLETLSRDVTTVCKKQRKASLRLELTLDALVDALEAPASAVLTALTSLDAWISALDLKGVIEAAQEKPFLSLARLIKKAGTAFPGDPTAAAAFLPPLQQHFVPLLVQQPQQEDQPSKPAKTASFLHGQGAADGQRQTTPPQKREGQREQQKADGADADAAAAARGSGTTVRGSQLIIVKLLALHFLHEGHFRLYDLLWLRQQRGSASSTFAALRSGVSLQEDPCRIDMRQQLFVAVPLMSAVVTLLHPHPSSPPSLHEDHGQGCQQSTPCGLPVLASFFAGGLFPLRRLQSCCMRSKRHRRCSVIAGMWLCIRRVAPLPTP</sequence>
<dbReference type="AlphaFoldDB" id="A0A1D3D727"/>
<evidence type="ECO:0000256" key="1">
    <source>
        <dbReference type="SAM" id="MobiDB-lite"/>
    </source>
</evidence>
<dbReference type="EMBL" id="JROU02000451">
    <property type="protein sequence ID" value="OEH79249.1"/>
    <property type="molecule type" value="Genomic_DNA"/>
</dbReference>
<name>A0A1D3D727_9EIME</name>
<keyword evidence="3" id="KW-1185">Reference proteome</keyword>